<evidence type="ECO:0000256" key="10">
    <source>
        <dbReference type="ARBA" id="ARBA00023235"/>
    </source>
</evidence>
<dbReference type="InterPro" id="IPR014151">
    <property type="entry name" value="DNA_helicase_AddA"/>
</dbReference>
<organism evidence="19 20">
    <name type="scientific">Rhodovibrio sodomensis</name>
    <dbReference type="NCBI Taxonomy" id="1088"/>
    <lineage>
        <taxon>Bacteria</taxon>
        <taxon>Pseudomonadati</taxon>
        <taxon>Pseudomonadota</taxon>
        <taxon>Alphaproteobacteria</taxon>
        <taxon>Rhodospirillales</taxon>
        <taxon>Rhodovibrionaceae</taxon>
        <taxon>Rhodovibrio</taxon>
    </lineage>
</organism>
<dbReference type="SUPFAM" id="SSF52540">
    <property type="entry name" value="P-loop containing nucleoside triphosphate hydrolases"/>
    <property type="match status" value="1"/>
</dbReference>
<reference evidence="19 20" key="1">
    <citation type="journal article" date="2020" name="Microorganisms">
        <title>Osmotic Adaptation and Compatible Solute Biosynthesis of Phototrophic Bacteria as Revealed from Genome Analyses.</title>
        <authorList>
            <person name="Imhoff J.F."/>
            <person name="Rahn T."/>
            <person name="Kunzel S."/>
            <person name="Keller A."/>
            <person name="Neulinger S.C."/>
        </authorList>
    </citation>
    <scope>NUCLEOTIDE SEQUENCE [LARGE SCALE GENOMIC DNA]</scope>
    <source>
        <strain evidence="19 20">DSM 9895</strain>
    </source>
</reference>
<feature type="compositionally biased region" description="Basic and acidic residues" evidence="16">
    <location>
        <begin position="28"/>
        <end position="41"/>
    </location>
</feature>
<keyword evidence="7 15" id="KW-0067">ATP-binding</keyword>
<evidence type="ECO:0000259" key="18">
    <source>
        <dbReference type="PROSITE" id="PS51217"/>
    </source>
</evidence>
<keyword evidence="20" id="KW-1185">Reference proteome</keyword>
<keyword evidence="3" id="KW-0227">DNA damage</keyword>
<dbReference type="InterPro" id="IPR011604">
    <property type="entry name" value="PDDEXK-like_dom_sf"/>
</dbReference>
<evidence type="ECO:0000256" key="9">
    <source>
        <dbReference type="ARBA" id="ARBA00023204"/>
    </source>
</evidence>
<sequence length="1173" mass="128852">MAPDESHRTGGRPADLLDHDPEAASQRKKAEAADSQRRAADPEASVWVAASAGTGKTKVLTDRVLSLMLAGTPPPKILCLTFTKAAAAEMANRLSDRLSAWATATDDALAQALEDLTGRAPEAATMRRARQLFAQVLDAPGGMKIQTIHAFCQHLLARFPLEAGVAPHAQVLDERSAQEMLREAREEVLARAGAGEDPQLAAALADVTARVNEQEFAELIQHLIAERGRLMRLIERSGGIDALIDRTYDALGLARGTTADDVLRDACAPEALDALGLKVAEDAMRQGTKKETENAATLKAFLDADTAGRVRLWDSYTGLFFTTAGELRKKLLNKDAASVPGALGAMEVEAERLRAVRDRLNAATTAGATASLLRLGAAIVHGYGQHKAQRALLDYDDLILTARKLLRAEGRAAWVLYKLDGGLDHVLIDEAQDTNPEQWDVVQALTQEFFAGEGAAEARGQPRRTVFAVGDGKQSIYSFQRAEPAAFARMRRHFEARARAAERTFRPVALGHSFRSTDAVLQAVDTVFHDPGAHDGVLFDGDAPLHHDPVRVGHSGRVELWPPADPADAQDPDPWAPPTERHGDAPPRQRLARLIAARIQRWTQTRDPEGWLPSKGRQMLAGDVLVLVRRRNEFVEELVRELKLRGVPVAGVDRMVLTEQLAVRDLVALGRFLLLPEDSLTLACVLKGPLIGLGEERLFELAWNRGQRTLWDALRDRAGENGDFERAFTRLSDWLARADYVPPYELYAQLLGAQGGRRDLVARLGPEANDPVDEFQALALAYEREHVPSLQGFLHWLEAGEQEVKRDAEHGGNAVRVMTVHGAKGLQAPVVFLPDTLQVPSQGPKMLWDEGAGLALWPPRTGDLETVGRGLREAARHAQSQEYRRLLYVAMTRAEDRLYVCGYNTRKTPPEGCWYELVQQGLSGIAQEQAFDAARDLPQEGWQGTALVLESPQRTQAKRDAEDAGAAPDAGPLPDWARVPPEAEPAPPRPLAPSRAPESEPPVRSPLSDDGGAAYQRGRLIHRLLQTLPDLPPERRRDAGRRYLDSPSHQLGDAQAEAILDETLRIVEDPAFRHLFGPDSRPEVPVVGLLDRGAGPEAASGQIDRLAVTEDAIVIVDYKTNRPPPDTPAQVPQVYRDQLATYRRLVRRIWPDRPVETWLLWTDGPRLMQITDA</sequence>
<evidence type="ECO:0000256" key="8">
    <source>
        <dbReference type="ARBA" id="ARBA00023125"/>
    </source>
</evidence>
<dbReference type="InterPro" id="IPR038726">
    <property type="entry name" value="PDDEXK_AddAB-type"/>
</dbReference>
<evidence type="ECO:0000256" key="4">
    <source>
        <dbReference type="ARBA" id="ARBA00022801"/>
    </source>
</evidence>
<feature type="compositionally biased region" description="Low complexity" evidence="16">
    <location>
        <begin position="964"/>
        <end position="980"/>
    </location>
</feature>
<dbReference type="InterPro" id="IPR011335">
    <property type="entry name" value="Restrct_endonuc-II-like"/>
</dbReference>
<evidence type="ECO:0000256" key="2">
    <source>
        <dbReference type="ARBA" id="ARBA00022741"/>
    </source>
</evidence>
<dbReference type="InterPro" id="IPR027417">
    <property type="entry name" value="P-loop_NTPase"/>
</dbReference>
<dbReference type="SUPFAM" id="SSF52980">
    <property type="entry name" value="Restriction endonuclease-like"/>
    <property type="match status" value="1"/>
</dbReference>
<comment type="caution">
    <text evidence="19">The sequence shown here is derived from an EMBL/GenBank/DDBJ whole genome shotgun (WGS) entry which is preliminary data.</text>
</comment>
<feature type="binding site" evidence="15">
    <location>
        <begin position="50"/>
        <end position="57"/>
    </location>
    <ligand>
        <name>ATP</name>
        <dbReference type="ChEBI" id="CHEBI:30616"/>
    </ligand>
</feature>
<feature type="compositionally biased region" description="Basic and acidic residues" evidence="16">
    <location>
        <begin position="1032"/>
        <end position="1044"/>
    </location>
</feature>
<evidence type="ECO:0000256" key="7">
    <source>
        <dbReference type="ARBA" id="ARBA00022840"/>
    </source>
</evidence>
<keyword evidence="9" id="KW-0234">DNA repair</keyword>
<feature type="region of interest" description="Disordered" evidence="16">
    <location>
        <begin position="951"/>
        <end position="1013"/>
    </location>
</feature>
<comment type="catalytic activity">
    <reaction evidence="14">
        <text>ATP + H2O = ADP + phosphate + H(+)</text>
        <dbReference type="Rhea" id="RHEA:13065"/>
        <dbReference type="ChEBI" id="CHEBI:15377"/>
        <dbReference type="ChEBI" id="CHEBI:15378"/>
        <dbReference type="ChEBI" id="CHEBI:30616"/>
        <dbReference type="ChEBI" id="CHEBI:43474"/>
        <dbReference type="ChEBI" id="CHEBI:456216"/>
        <dbReference type="EC" id="5.6.2.4"/>
    </reaction>
</comment>
<dbReference type="Pfam" id="PF00580">
    <property type="entry name" value="UvrD-helicase"/>
    <property type="match status" value="1"/>
</dbReference>
<keyword evidence="8" id="KW-0238">DNA-binding</keyword>
<evidence type="ECO:0000313" key="19">
    <source>
        <dbReference type="EMBL" id="MBK1670703.1"/>
    </source>
</evidence>
<comment type="catalytic activity">
    <reaction evidence="11">
        <text>Couples ATP hydrolysis with the unwinding of duplex DNA by translocating in the 3'-5' direction.</text>
        <dbReference type="EC" id="5.6.2.4"/>
    </reaction>
</comment>
<feature type="domain" description="UvrD-like helicase C-terminal" evidence="18">
    <location>
        <begin position="535"/>
        <end position="825"/>
    </location>
</feature>
<evidence type="ECO:0000313" key="20">
    <source>
        <dbReference type="Proteomes" id="UP001296873"/>
    </source>
</evidence>
<keyword evidence="2 15" id="KW-0547">Nucleotide-binding</keyword>
<dbReference type="EMBL" id="NRRL01000110">
    <property type="protein sequence ID" value="MBK1670703.1"/>
    <property type="molecule type" value="Genomic_DNA"/>
</dbReference>
<dbReference type="Gene3D" id="1.10.486.10">
    <property type="entry name" value="PCRA, domain 4"/>
    <property type="match status" value="1"/>
</dbReference>
<keyword evidence="1" id="KW-0540">Nuclease</keyword>
<dbReference type="InterPro" id="IPR014017">
    <property type="entry name" value="DNA_helicase_UvrD-like_C"/>
</dbReference>
<proteinExistence type="predicted"/>
<dbReference type="InterPro" id="IPR014016">
    <property type="entry name" value="UvrD-like_ATP-bd"/>
</dbReference>
<feature type="region of interest" description="Disordered" evidence="16">
    <location>
        <begin position="562"/>
        <end position="586"/>
    </location>
</feature>
<dbReference type="PANTHER" id="PTHR11070">
    <property type="entry name" value="UVRD / RECB / PCRA DNA HELICASE FAMILY MEMBER"/>
    <property type="match status" value="1"/>
</dbReference>
<evidence type="ECO:0000256" key="16">
    <source>
        <dbReference type="SAM" id="MobiDB-lite"/>
    </source>
</evidence>
<keyword evidence="4 15" id="KW-0378">Hydrolase</keyword>
<keyword evidence="5 15" id="KW-0347">Helicase</keyword>
<evidence type="ECO:0000256" key="13">
    <source>
        <dbReference type="ARBA" id="ARBA00034923"/>
    </source>
</evidence>
<protein>
    <recommendedName>
        <fullName evidence="12">DNA 3'-5' helicase</fullName>
        <ecNumber evidence="12">5.6.2.4</ecNumber>
    </recommendedName>
    <alternativeName>
        <fullName evidence="13">DNA 3'-5' helicase II</fullName>
    </alternativeName>
</protein>
<evidence type="ECO:0000259" key="17">
    <source>
        <dbReference type="PROSITE" id="PS51198"/>
    </source>
</evidence>
<keyword evidence="10" id="KW-0413">Isomerase</keyword>
<evidence type="ECO:0000256" key="1">
    <source>
        <dbReference type="ARBA" id="ARBA00022722"/>
    </source>
</evidence>
<dbReference type="Proteomes" id="UP001296873">
    <property type="component" value="Unassembled WGS sequence"/>
</dbReference>
<name>A0ABS1DLT9_9PROT</name>
<accession>A0ABS1DLT9</accession>
<dbReference type="GO" id="GO:0004386">
    <property type="term" value="F:helicase activity"/>
    <property type="evidence" value="ECO:0007669"/>
    <property type="project" value="UniProtKB-KW"/>
</dbReference>
<feature type="compositionally biased region" description="Pro residues" evidence="16">
    <location>
        <begin position="982"/>
        <end position="991"/>
    </location>
</feature>
<feature type="region of interest" description="Disordered" evidence="16">
    <location>
        <begin position="1026"/>
        <end position="1050"/>
    </location>
</feature>
<evidence type="ECO:0000256" key="6">
    <source>
        <dbReference type="ARBA" id="ARBA00022839"/>
    </source>
</evidence>
<evidence type="ECO:0000256" key="3">
    <source>
        <dbReference type="ARBA" id="ARBA00022763"/>
    </source>
</evidence>
<evidence type="ECO:0000256" key="14">
    <source>
        <dbReference type="ARBA" id="ARBA00048988"/>
    </source>
</evidence>
<dbReference type="Pfam" id="PF12705">
    <property type="entry name" value="PDDEXK_1"/>
    <property type="match status" value="1"/>
</dbReference>
<dbReference type="RefSeq" id="WP_200343146.1">
    <property type="nucleotide sequence ID" value="NZ_NRRL01000110.1"/>
</dbReference>
<dbReference type="NCBIfam" id="TIGR02784">
    <property type="entry name" value="addA_alphas"/>
    <property type="match status" value="1"/>
</dbReference>
<gene>
    <name evidence="19" type="primary">addA</name>
    <name evidence="19" type="ORF">CKO28_22030</name>
</gene>
<dbReference type="InterPro" id="IPR000212">
    <property type="entry name" value="DNA_helicase_UvrD/REP"/>
</dbReference>
<dbReference type="EC" id="5.6.2.4" evidence="12"/>
<dbReference type="Gene3D" id="3.40.50.300">
    <property type="entry name" value="P-loop containing nucleotide triphosphate hydrolases"/>
    <property type="match status" value="4"/>
</dbReference>
<feature type="domain" description="UvrD-like helicase ATP-binding" evidence="17">
    <location>
        <begin position="29"/>
        <end position="517"/>
    </location>
</feature>
<dbReference type="PANTHER" id="PTHR11070:SF2">
    <property type="entry name" value="ATP-DEPENDENT DNA HELICASE SRS2"/>
    <property type="match status" value="1"/>
</dbReference>
<dbReference type="PROSITE" id="PS51198">
    <property type="entry name" value="UVRD_HELICASE_ATP_BIND"/>
    <property type="match status" value="1"/>
</dbReference>
<keyword evidence="6" id="KW-0269">Exonuclease</keyword>
<dbReference type="Pfam" id="PF13361">
    <property type="entry name" value="UvrD_C"/>
    <property type="match status" value="1"/>
</dbReference>
<evidence type="ECO:0000256" key="5">
    <source>
        <dbReference type="ARBA" id="ARBA00022806"/>
    </source>
</evidence>
<dbReference type="PROSITE" id="PS51217">
    <property type="entry name" value="UVRD_HELICASE_CTER"/>
    <property type="match status" value="1"/>
</dbReference>
<evidence type="ECO:0000256" key="11">
    <source>
        <dbReference type="ARBA" id="ARBA00034617"/>
    </source>
</evidence>
<dbReference type="Gene3D" id="3.90.320.10">
    <property type="match status" value="1"/>
</dbReference>
<evidence type="ECO:0000256" key="12">
    <source>
        <dbReference type="ARBA" id="ARBA00034808"/>
    </source>
</evidence>
<feature type="region of interest" description="Disordered" evidence="16">
    <location>
        <begin position="1"/>
        <end position="42"/>
    </location>
</feature>
<evidence type="ECO:0000256" key="15">
    <source>
        <dbReference type="PROSITE-ProRule" id="PRU00560"/>
    </source>
</evidence>